<feature type="region of interest" description="Disordered" evidence="1">
    <location>
        <begin position="1"/>
        <end position="60"/>
    </location>
</feature>
<accession>A0A0E0NCV7</accession>
<keyword evidence="3" id="KW-1185">Reference proteome</keyword>
<reference evidence="3" key="1">
    <citation type="submission" date="2013-06" db="EMBL/GenBank/DDBJ databases">
        <authorList>
            <person name="Zhao Q."/>
        </authorList>
    </citation>
    <scope>NUCLEOTIDE SEQUENCE</scope>
    <source>
        <strain evidence="3">cv. W1943</strain>
    </source>
</reference>
<sequence length="77" mass="8503">MSRSRALAAGFAMGDEEGEEEKKKKRNLLNDDGKWKKSPGNGQENAPAHSAAPGARKERNVRIIEGITKSAMEVHWQ</sequence>
<evidence type="ECO:0000313" key="2">
    <source>
        <dbReference type="EnsemblPlants" id="ORUFI02G11870.1"/>
    </source>
</evidence>
<proteinExistence type="predicted"/>
<evidence type="ECO:0000256" key="1">
    <source>
        <dbReference type="SAM" id="MobiDB-lite"/>
    </source>
</evidence>
<dbReference type="HOGENOM" id="CLU_198576_0_0_1"/>
<dbReference type="EnsemblPlants" id="ORUFI02G11870.1">
    <property type="protein sequence ID" value="ORUFI02G11870.1"/>
    <property type="gene ID" value="ORUFI02G11870"/>
</dbReference>
<name>A0A0E0NCV7_ORYRU</name>
<organism evidence="2 3">
    <name type="scientific">Oryza rufipogon</name>
    <name type="common">Brownbeard rice</name>
    <name type="synonym">Asian wild rice</name>
    <dbReference type="NCBI Taxonomy" id="4529"/>
    <lineage>
        <taxon>Eukaryota</taxon>
        <taxon>Viridiplantae</taxon>
        <taxon>Streptophyta</taxon>
        <taxon>Embryophyta</taxon>
        <taxon>Tracheophyta</taxon>
        <taxon>Spermatophyta</taxon>
        <taxon>Magnoliopsida</taxon>
        <taxon>Liliopsida</taxon>
        <taxon>Poales</taxon>
        <taxon>Poaceae</taxon>
        <taxon>BOP clade</taxon>
        <taxon>Oryzoideae</taxon>
        <taxon>Oryzeae</taxon>
        <taxon>Oryzinae</taxon>
        <taxon>Oryza</taxon>
    </lineage>
</organism>
<reference evidence="2" key="2">
    <citation type="submission" date="2015-06" db="UniProtKB">
        <authorList>
            <consortium name="EnsemblPlants"/>
        </authorList>
    </citation>
    <scope>IDENTIFICATION</scope>
</reference>
<protein>
    <submittedName>
        <fullName evidence="2">Uncharacterized protein</fullName>
    </submittedName>
</protein>
<evidence type="ECO:0000313" key="3">
    <source>
        <dbReference type="Proteomes" id="UP000008022"/>
    </source>
</evidence>
<dbReference type="AlphaFoldDB" id="A0A0E0NCV7"/>
<dbReference type="OMA" id="KSPGNGQ"/>
<dbReference type="Proteomes" id="UP000008022">
    <property type="component" value="Unassembled WGS sequence"/>
</dbReference>
<dbReference type="Gramene" id="ORUFI02G11870.1">
    <property type="protein sequence ID" value="ORUFI02G11870.1"/>
    <property type="gene ID" value="ORUFI02G11870"/>
</dbReference>